<accession>A0ABY1QW91</accession>
<evidence type="ECO:0000259" key="2">
    <source>
        <dbReference type="Pfam" id="PF05598"/>
    </source>
</evidence>
<dbReference type="Proteomes" id="UP001157910">
    <property type="component" value="Unassembled WGS sequence"/>
</dbReference>
<feature type="region of interest" description="Disordered" evidence="1">
    <location>
        <begin position="200"/>
        <end position="323"/>
    </location>
</feature>
<evidence type="ECO:0000313" key="4">
    <source>
        <dbReference type="Proteomes" id="UP001157910"/>
    </source>
</evidence>
<feature type="region of interest" description="Disordered" evidence="1">
    <location>
        <begin position="1"/>
        <end position="24"/>
    </location>
</feature>
<dbReference type="EMBL" id="FXUI01000029">
    <property type="protein sequence ID" value="SMP82799.1"/>
    <property type="molecule type" value="Genomic_DNA"/>
</dbReference>
<name>A0ABY1QW91_9SPHN</name>
<dbReference type="Pfam" id="PF05598">
    <property type="entry name" value="DUF772"/>
    <property type="match status" value="1"/>
</dbReference>
<dbReference type="PANTHER" id="PTHR35604:SF2">
    <property type="entry name" value="TRANSPOSASE INSH FOR INSERTION SEQUENCE ELEMENT IS5A-RELATED"/>
    <property type="match status" value="1"/>
</dbReference>
<proteinExistence type="predicted"/>
<feature type="compositionally biased region" description="Polar residues" evidence="1">
    <location>
        <begin position="14"/>
        <end position="24"/>
    </location>
</feature>
<feature type="domain" description="Transposase InsH N-terminal" evidence="2">
    <location>
        <begin position="33"/>
        <end position="74"/>
    </location>
</feature>
<dbReference type="InterPro" id="IPR008490">
    <property type="entry name" value="Transposase_InsH_N"/>
</dbReference>
<dbReference type="PANTHER" id="PTHR35604">
    <property type="entry name" value="TRANSPOSASE INSH FOR INSERTION SEQUENCE ELEMENT IS5A-RELATED"/>
    <property type="match status" value="1"/>
</dbReference>
<feature type="compositionally biased region" description="Polar residues" evidence="1">
    <location>
        <begin position="282"/>
        <end position="298"/>
    </location>
</feature>
<organism evidence="3 4">
    <name type="scientific">Novosphingobium panipatense</name>
    <dbReference type="NCBI Taxonomy" id="428991"/>
    <lineage>
        <taxon>Bacteria</taxon>
        <taxon>Pseudomonadati</taxon>
        <taxon>Pseudomonadota</taxon>
        <taxon>Alphaproteobacteria</taxon>
        <taxon>Sphingomonadales</taxon>
        <taxon>Sphingomonadaceae</taxon>
        <taxon>Novosphingobium</taxon>
    </lineage>
</organism>
<keyword evidence="4" id="KW-1185">Reference proteome</keyword>
<evidence type="ECO:0000256" key="1">
    <source>
        <dbReference type="SAM" id="MobiDB-lite"/>
    </source>
</evidence>
<evidence type="ECO:0000313" key="3">
    <source>
        <dbReference type="EMBL" id="SMP82799.1"/>
    </source>
</evidence>
<gene>
    <name evidence="3" type="ORF">SAMN06296065_1298</name>
</gene>
<reference evidence="3 4" key="1">
    <citation type="submission" date="2017-05" db="EMBL/GenBank/DDBJ databases">
        <authorList>
            <person name="Varghese N."/>
            <person name="Submissions S."/>
        </authorList>
    </citation>
    <scope>NUCLEOTIDE SEQUENCE [LARGE SCALE GENOMIC DNA]</scope>
    <source>
        <strain evidence="3 4">SM16</strain>
    </source>
</reference>
<comment type="caution">
    <text evidence="3">The sequence shown here is derived from an EMBL/GenBank/DDBJ whole genome shotgun (WGS) entry which is preliminary data.</text>
</comment>
<protein>
    <submittedName>
        <fullName evidence="3">Transposase domain</fullName>
    </submittedName>
</protein>
<sequence>MTARYPLARPPCAPQNSPLSRSTQGRVPSALTLYGLSDAQAEFQILDRRSFGRFLGLDDGDNTPDETTIWRFREALVRANAIEALFARFDSHLKSLGYLAMGGQIVDASIISAPRQRMTDEERAVVRQGGIPQAWAAKPARLAQKDRDARWTLKRGRRKKGPDGKFMAEIATPLFGYKSHLGIDQRHGFIRTWSASHAARSGRIRPIAARRTNAPSCVPASSRRSISAERPASRSPTNASAPMLPGPRSAPPSNMSLLPRNTGWACSSAPSAWRGQRRRSASPISRSTSNASSTGNVNRTRHDGRHHRADADTGSFRSVENTP</sequence>